<feature type="transmembrane region" description="Helical" evidence="1">
    <location>
        <begin position="145"/>
        <end position="167"/>
    </location>
</feature>
<feature type="transmembrane region" description="Helical" evidence="1">
    <location>
        <begin position="221"/>
        <end position="240"/>
    </location>
</feature>
<proteinExistence type="predicted"/>
<dbReference type="eggNOG" id="ENOG502Z957">
    <property type="taxonomic scope" value="Bacteria"/>
</dbReference>
<keyword evidence="3" id="KW-1185">Reference proteome</keyword>
<dbReference type="AlphaFoldDB" id="E3J9Q9"/>
<dbReference type="HOGENOM" id="CLU_051674_3_0_11"/>
<feature type="transmembrane region" description="Helical" evidence="1">
    <location>
        <begin position="174"/>
        <end position="194"/>
    </location>
</feature>
<dbReference type="KEGG" id="fri:FraEuI1c_6588"/>
<feature type="transmembrane region" description="Helical" evidence="1">
    <location>
        <begin position="20"/>
        <end position="38"/>
    </location>
</feature>
<feature type="transmembrane region" description="Helical" evidence="1">
    <location>
        <begin position="58"/>
        <end position="79"/>
    </location>
</feature>
<evidence type="ECO:0008006" key="4">
    <source>
        <dbReference type="Google" id="ProtNLM"/>
    </source>
</evidence>
<keyword evidence="1" id="KW-1133">Transmembrane helix</keyword>
<evidence type="ECO:0000313" key="3">
    <source>
        <dbReference type="Proteomes" id="UP000002484"/>
    </source>
</evidence>
<reference evidence="2 3" key="1">
    <citation type="submission" date="2010-10" db="EMBL/GenBank/DDBJ databases">
        <title>Complete sequence of Frankia sp. EuI1c.</title>
        <authorList>
            <consortium name="US DOE Joint Genome Institute"/>
            <person name="Lucas S."/>
            <person name="Copeland A."/>
            <person name="Lapidus A."/>
            <person name="Cheng J.-F."/>
            <person name="Bruce D."/>
            <person name="Goodwin L."/>
            <person name="Pitluck S."/>
            <person name="Chertkov O."/>
            <person name="Detter J.C."/>
            <person name="Han C."/>
            <person name="Tapia R."/>
            <person name="Land M."/>
            <person name="Hauser L."/>
            <person name="Jeffries C."/>
            <person name="Kyrpides N."/>
            <person name="Ivanova N."/>
            <person name="Mikhailova N."/>
            <person name="Beauchemin N."/>
            <person name="Sen A."/>
            <person name="Sur S.A."/>
            <person name="Gtari M."/>
            <person name="Wall L."/>
            <person name="Tisa L."/>
            <person name="Woyke T."/>
        </authorList>
    </citation>
    <scope>NUCLEOTIDE SEQUENCE [LARGE SCALE GENOMIC DNA]</scope>
    <source>
        <strain evidence="3">DSM 45817 / CECT 9037 / EuI1c</strain>
    </source>
</reference>
<keyword evidence="1" id="KW-0472">Membrane</keyword>
<protein>
    <recommendedName>
        <fullName evidence="4">ABC transporter permease</fullName>
    </recommendedName>
</protein>
<accession>E3J9Q9</accession>
<organism evidence="2 3">
    <name type="scientific">Pseudofrankia inefficax (strain DSM 45817 / CECT 9037 / DDB 130130 / EuI1c)</name>
    <name type="common">Frankia inefficax</name>
    <dbReference type="NCBI Taxonomy" id="298654"/>
    <lineage>
        <taxon>Bacteria</taxon>
        <taxon>Bacillati</taxon>
        <taxon>Actinomycetota</taxon>
        <taxon>Actinomycetes</taxon>
        <taxon>Frankiales</taxon>
        <taxon>Frankiaceae</taxon>
        <taxon>Pseudofrankia</taxon>
    </lineage>
</organism>
<evidence type="ECO:0000256" key="1">
    <source>
        <dbReference type="SAM" id="Phobius"/>
    </source>
</evidence>
<feature type="transmembrane region" description="Helical" evidence="1">
    <location>
        <begin position="100"/>
        <end position="125"/>
    </location>
</feature>
<dbReference type="RefSeq" id="WP_013427673.1">
    <property type="nucleotide sequence ID" value="NC_014666.1"/>
</dbReference>
<evidence type="ECO:0000313" key="2">
    <source>
        <dbReference type="EMBL" id="ADP84562.1"/>
    </source>
</evidence>
<dbReference type="InParanoid" id="E3J9Q9"/>
<keyword evidence="1" id="KW-0812">Transmembrane</keyword>
<dbReference type="Proteomes" id="UP000002484">
    <property type="component" value="Chromosome"/>
</dbReference>
<gene>
    <name evidence="2" type="ordered locus">FraEuI1c_6588</name>
</gene>
<dbReference type="STRING" id="298654.FraEuI1c_6588"/>
<dbReference type="OrthoDB" id="3214234at2"/>
<sequence length="246" mass="24660" precursor="true">MRRQLRSELAKLTTTPTTAAILAALAGLAALAVALHAYGLSTSQLANRSDQRGIFIDVAGNLGALFAALLGALSITAEIRTGTIRPTFLATPRRATVIRAKAVSVFAAGLLVGLVATGTVAGIGALALDLRGLSVRLTAGDYAQLLGGGALGGGLLAVVGLAVGAVIRAQVPSLVALFAWLLFVENLLTDLPAVHRFAPGALAQALAGQDRAGALRTPGTAAALLAAYTVVALAAATLATSRRDVA</sequence>
<dbReference type="EMBL" id="CP002299">
    <property type="protein sequence ID" value="ADP84562.1"/>
    <property type="molecule type" value="Genomic_DNA"/>
</dbReference>
<name>E3J9Q9_PSEI1</name>